<evidence type="ECO:0000256" key="4">
    <source>
        <dbReference type="ARBA" id="ARBA00023235"/>
    </source>
</evidence>
<organism evidence="10 11">
    <name type="scientific">Ponticaulis profundi</name>
    <dbReference type="NCBI Taxonomy" id="2665222"/>
    <lineage>
        <taxon>Bacteria</taxon>
        <taxon>Pseudomonadati</taxon>
        <taxon>Pseudomonadota</taxon>
        <taxon>Alphaproteobacteria</taxon>
        <taxon>Hyphomonadales</taxon>
        <taxon>Hyphomonadaceae</taxon>
        <taxon>Ponticaulis</taxon>
    </lineage>
</organism>
<keyword evidence="11" id="KW-1185">Reference proteome</keyword>
<evidence type="ECO:0000256" key="8">
    <source>
        <dbReference type="RuleBase" id="RU362028"/>
    </source>
</evidence>
<dbReference type="NCBIfam" id="TIGR00005">
    <property type="entry name" value="rluA_subfam"/>
    <property type="match status" value="1"/>
</dbReference>
<reference evidence="11" key="1">
    <citation type="journal article" date="2019" name="Int. J. Syst. Evol. Microbiol.">
        <title>The Global Catalogue of Microorganisms (GCM) 10K type strain sequencing project: providing services to taxonomists for standard genome sequencing and annotation.</title>
        <authorList>
            <consortium name="The Broad Institute Genomics Platform"/>
            <consortium name="The Broad Institute Genome Sequencing Center for Infectious Disease"/>
            <person name="Wu L."/>
            <person name="Ma J."/>
        </authorList>
    </citation>
    <scope>NUCLEOTIDE SEQUENCE [LARGE SCALE GENOMIC DNA]</scope>
    <source>
        <strain evidence="11">CGMCC-1.15741</strain>
    </source>
</reference>
<evidence type="ECO:0000256" key="6">
    <source>
        <dbReference type="ARBA" id="ARBA00036916"/>
    </source>
</evidence>
<dbReference type="InterPro" id="IPR050188">
    <property type="entry name" value="RluA_PseudoU_synthase"/>
</dbReference>
<evidence type="ECO:0000313" key="10">
    <source>
        <dbReference type="EMBL" id="MFC6198436.1"/>
    </source>
</evidence>
<comment type="function">
    <text evidence="8">Responsible for synthesis of pseudouridine from uracil.</text>
</comment>
<dbReference type="Gene3D" id="3.30.2350.10">
    <property type="entry name" value="Pseudouridine synthase"/>
    <property type="match status" value="1"/>
</dbReference>
<accession>A0ABW1S9T0</accession>
<keyword evidence="2" id="KW-0698">rRNA processing</keyword>
<comment type="caution">
    <text evidence="10">The sequence shown here is derived from an EMBL/GenBank/DDBJ whole genome shotgun (WGS) entry which is preliminary data.</text>
</comment>
<evidence type="ECO:0000256" key="5">
    <source>
        <dbReference type="ARBA" id="ARBA00036184"/>
    </source>
</evidence>
<dbReference type="PANTHER" id="PTHR21600">
    <property type="entry name" value="MITOCHONDRIAL RNA PSEUDOURIDINE SYNTHASE"/>
    <property type="match status" value="1"/>
</dbReference>
<evidence type="ECO:0000256" key="3">
    <source>
        <dbReference type="ARBA" id="ARBA00022694"/>
    </source>
</evidence>
<evidence type="ECO:0000256" key="7">
    <source>
        <dbReference type="ARBA" id="ARBA00037305"/>
    </source>
</evidence>
<comment type="catalytic activity">
    <reaction evidence="8">
        <text>a uridine in RNA = a pseudouridine in RNA</text>
        <dbReference type="Rhea" id="RHEA:48348"/>
        <dbReference type="Rhea" id="RHEA-COMP:12068"/>
        <dbReference type="Rhea" id="RHEA-COMP:12069"/>
        <dbReference type="ChEBI" id="CHEBI:65314"/>
        <dbReference type="ChEBI" id="CHEBI:65315"/>
    </reaction>
</comment>
<dbReference type="InterPro" id="IPR006225">
    <property type="entry name" value="PsdUridine_synth_RluC/D"/>
</dbReference>
<gene>
    <name evidence="10" type="ORF">ACFQDM_10110</name>
</gene>
<dbReference type="CDD" id="cd02869">
    <property type="entry name" value="PseudoU_synth_RluA_like"/>
    <property type="match status" value="1"/>
</dbReference>
<dbReference type="InterPro" id="IPR006224">
    <property type="entry name" value="PsdUridine_synth_RluA-like_CS"/>
</dbReference>
<evidence type="ECO:0000313" key="11">
    <source>
        <dbReference type="Proteomes" id="UP001596303"/>
    </source>
</evidence>
<evidence type="ECO:0000256" key="1">
    <source>
        <dbReference type="ARBA" id="ARBA00010876"/>
    </source>
</evidence>
<protein>
    <recommendedName>
        <fullName evidence="8">Pseudouridine synthase</fullName>
        <ecNumber evidence="8">5.4.99.-</ecNumber>
    </recommendedName>
</protein>
<comment type="function">
    <text evidence="7">Dual specificity enzyme that catalyzes the synthesis of pseudouridine from uracil-746 in 23S ribosomal RNA and from uracil-32 in the anticodon stem and loop of transfer RNAs.</text>
</comment>
<comment type="similarity">
    <text evidence="1 8">Belongs to the pseudouridine synthase RluA family.</text>
</comment>
<keyword evidence="3" id="KW-0819">tRNA processing</keyword>
<dbReference type="PROSITE" id="PS01129">
    <property type="entry name" value="PSI_RLU"/>
    <property type="match status" value="1"/>
</dbReference>
<dbReference type="PANTHER" id="PTHR21600:SF91">
    <property type="entry name" value="DUAL-SPECIFICITY RNA PSEUDOURIDINE SYNTHASE RLUA"/>
    <property type="match status" value="1"/>
</dbReference>
<comment type="catalytic activity">
    <reaction evidence="5">
        <text>uridine(32) in tRNA = pseudouridine(32) in tRNA</text>
        <dbReference type="Rhea" id="RHEA:42544"/>
        <dbReference type="Rhea" id="RHEA-COMP:10107"/>
        <dbReference type="Rhea" id="RHEA-COMP:10108"/>
        <dbReference type="ChEBI" id="CHEBI:65314"/>
        <dbReference type="ChEBI" id="CHEBI:65315"/>
        <dbReference type="EC" id="5.4.99.28"/>
    </reaction>
</comment>
<dbReference type="Proteomes" id="UP001596303">
    <property type="component" value="Unassembled WGS sequence"/>
</dbReference>
<dbReference type="EC" id="5.4.99.-" evidence="8"/>
<proteinExistence type="inferred from homology"/>
<dbReference type="GO" id="GO:0016853">
    <property type="term" value="F:isomerase activity"/>
    <property type="evidence" value="ECO:0007669"/>
    <property type="project" value="UniProtKB-KW"/>
</dbReference>
<name>A0ABW1S9T0_9PROT</name>
<dbReference type="RefSeq" id="WP_377378643.1">
    <property type="nucleotide sequence ID" value="NZ_JBHSSW010000012.1"/>
</dbReference>
<sequence length="220" mass="24917">MTSSPLLYQPPATDPLPILYQDDWLMIVDKPAGLLSVPGRLEQHKDSLALRLDVAFPGTRTVHRLDMDTSGLMVFARDEETHRSLSRAFERKQVDKKYTALVHGVMAEDSGWVELPLIKDWPNRPKQKVDFELGKPSRTEWSVLSREDNVTRVELIPITGRTHQLRVHMAEIGHGILGDCWYGSEASMSARDRLCLHAGYLGFQHPATGEPLQYKSEADF</sequence>
<dbReference type="SUPFAM" id="SSF55120">
    <property type="entry name" value="Pseudouridine synthase"/>
    <property type="match status" value="1"/>
</dbReference>
<dbReference type="EMBL" id="JBHSSW010000012">
    <property type="protein sequence ID" value="MFC6198436.1"/>
    <property type="molecule type" value="Genomic_DNA"/>
</dbReference>
<dbReference type="InterPro" id="IPR020103">
    <property type="entry name" value="PsdUridine_synth_cat_dom_sf"/>
</dbReference>
<dbReference type="InterPro" id="IPR006145">
    <property type="entry name" value="PsdUridine_synth_RsuA/RluA"/>
</dbReference>
<evidence type="ECO:0000256" key="2">
    <source>
        <dbReference type="ARBA" id="ARBA00022552"/>
    </source>
</evidence>
<dbReference type="Pfam" id="PF00849">
    <property type="entry name" value="PseudoU_synth_2"/>
    <property type="match status" value="1"/>
</dbReference>
<feature type="domain" description="Pseudouridine synthase RsuA/RluA-like" evidence="9">
    <location>
        <begin position="25"/>
        <end position="170"/>
    </location>
</feature>
<comment type="catalytic activity">
    <reaction evidence="6">
        <text>uridine(746) in 23S rRNA = pseudouridine(746) in 23S rRNA</text>
        <dbReference type="Rhea" id="RHEA:42548"/>
        <dbReference type="Rhea" id="RHEA-COMP:10109"/>
        <dbReference type="Rhea" id="RHEA-COMP:10110"/>
        <dbReference type="ChEBI" id="CHEBI:65314"/>
        <dbReference type="ChEBI" id="CHEBI:65315"/>
        <dbReference type="EC" id="5.4.99.29"/>
    </reaction>
</comment>
<keyword evidence="4 8" id="KW-0413">Isomerase</keyword>
<evidence type="ECO:0000259" key="9">
    <source>
        <dbReference type="Pfam" id="PF00849"/>
    </source>
</evidence>